<evidence type="ECO:0000313" key="4">
    <source>
        <dbReference type="EMBL" id="KAF4433775.1"/>
    </source>
</evidence>
<dbReference type="OrthoDB" id="3862662at2759"/>
<keyword evidence="5" id="KW-1185">Reference proteome</keyword>
<evidence type="ECO:0000256" key="1">
    <source>
        <dbReference type="ARBA" id="ARBA00004123"/>
    </source>
</evidence>
<dbReference type="GO" id="GO:0000976">
    <property type="term" value="F:transcription cis-regulatory region binding"/>
    <property type="evidence" value="ECO:0007669"/>
    <property type="project" value="TreeGrafter"/>
</dbReference>
<dbReference type="Pfam" id="PF00172">
    <property type="entry name" value="Zn_clus"/>
    <property type="match status" value="1"/>
</dbReference>
<dbReference type="EMBL" id="JAADJF010000217">
    <property type="protein sequence ID" value="KAF4433775.1"/>
    <property type="molecule type" value="Genomic_DNA"/>
</dbReference>
<keyword evidence="2" id="KW-0539">Nucleus</keyword>
<dbReference type="GO" id="GO:0000981">
    <property type="term" value="F:DNA-binding transcription factor activity, RNA polymerase II-specific"/>
    <property type="evidence" value="ECO:0007669"/>
    <property type="project" value="InterPro"/>
</dbReference>
<proteinExistence type="predicted"/>
<dbReference type="CDD" id="cd00067">
    <property type="entry name" value="GAL4"/>
    <property type="match status" value="1"/>
</dbReference>
<evidence type="ECO:0000256" key="2">
    <source>
        <dbReference type="ARBA" id="ARBA00023242"/>
    </source>
</evidence>
<dbReference type="AlphaFoldDB" id="A0A8H4JLX0"/>
<dbReference type="PANTHER" id="PTHR37534">
    <property type="entry name" value="TRANSCRIPTIONAL ACTIVATOR PROTEIN UGA3"/>
    <property type="match status" value="1"/>
</dbReference>
<dbReference type="GO" id="GO:0045944">
    <property type="term" value="P:positive regulation of transcription by RNA polymerase II"/>
    <property type="evidence" value="ECO:0007669"/>
    <property type="project" value="TreeGrafter"/>
</dbReference>
<feature type="domain" description="Zn(2)-C6 fungal-type" evidence="3">
    <location>
        <begin position="19"/>
        <end position="47"/>
    </location>
</feature>
<dbReference type="PROSITE" id="PS50048">
    <property type="entry name" value="ZN2_CY6_FUNGAL_2"/>
    <property type="match status" value="1"/>
</dbReference>
<dbReference type="GO" id="GO:0005634">
    <property type="term" value="C:nucleus"/>
    <property type="evidence" value="ECO:0007669"/>
    <property type="project" value="UniProtKB-SubCell"/>
</dbReference>
<protein>
    <submittedName>
        <fullName evidence="4">Zn(2)-Cys(6) zinc finger domain</fullName>
    </submittedName>
</protein>
<dbReference type="Proteomes" id="UP000536711">
    <property type="component" value="Unassembled WGS sequence"/>
</dbReference>
<sequence>MRNIRLDSLSSNREVASQNCKTCVRRRIKCDRTVPSCLKCCSRGLDCPGYGLRLRWDQGVASRGKLTGKSVPLRPQIHHGVPRIHKQTRTLRIRKSTDDESSPLPCCQSQIATENSLVILSHTKQNVELVDRHVRQAAHAVLFQHFNHEVASRLAWLDGPKNPWRTLVLPLAQRSSCLRLSTLGLAAAHMSVVSPQDKAALVQIHRSLRDATLCHLNRQMESELKREVARYDKDTEVAALVEITLTMIALCYAEMFIPNSTRWRLHLTGVRTGFERYDLANPHEKVISQFFVEELDYLETFGSISSFTSSLRRHKPISQHATSNDFLKEFTEALYEITFTERGRNDASRTGKMLADTDMTLWQDKLMRSYVSACARIDSTPSQDFILQIGLKSVLKAQYYACLVYSYQALASDLEKTVAIPPLVNCLYNEIILMTSCPTKSVSHNISFPLFILGTASQLNADKQVVIERLFTENIAATGFSCNSTVLQFLRDFWNATAAGSTQNWIQYARDNEERISPFIVF</sequence>
<dbReference type="InterPro" id="IPR021858">
    <property type="entry name" value="Fun_TF"/>
</dbReference>
<name>A0A8H4JLX0_9HYPO</name>
<accession>A0A8H4JLX0</accession>
<dbReference type="Gene3D" id="4.10.240.10">
    <property type="entry name" value="Zn(2)-C6 fungal-type DNA-binding domain"/>
    <property type="match status" value="1"/>
</dbReference>
<gene>
    <name evidence="4" type="ORF">FACUT_8066</name>
</gene>
<reference evidence="4 5" key="1">
    <citation type="submission" date="2020-01" db="EMBL/GenBank/DDBJ databases">
        <title>Identification and distribution of gene clusters putatively required for synthesis of sphingolipid metabolism inhibitors in phylogenetically diverse species of the filamentous fungus Fusarium.</title>
        <authorList>
            <person name="Kim H.-S."/>
            <person name="Busman M."/>
            <person name="Brown D.W."/>
            <person name="Divon H."/>
            <person name="Uhlig S."/>
            <person name="Proctor R.H."/>
        </authorList>
    </citation>
    <scope>NUCLEOTIDE SEQUENCE [LARGE SCALE GENOMIC DNA]</scope>
    <source>
        <strain evidence="4 5">NRRL 13308</strain>
    </source>
</reference>
<dbReference type="InterPro" id="IPR001138">
    <property type="entry name" value="Zn2Cys6_DnaBD"/>
</dbReference>
<dbReference type="InterPro" id="IPR036864">
    <property type="entry name" value="Zn2-C6_fun-type_DNA-bd_sf"/>
</dbReference>
<organism evidence="4 5">
    <name type="scientific">Fusarium acutatum</name>
    <dbReference type="NCBI Taxonomy" id="78861"/>
    <lineage>
        <taxon>Eukaryota</taxon>
        <taxon>Fungi</taxon>
        <taxon>Dikarya</taxon>
        <taxon>Ascomycota</taxon>
        <taxon>Pezizomycotina</taxon>
        <taxon>Sordariomycetes</taxon>
        <taxon>Hypocreomycetidae</taxon>
        <taxon>Hypocreales</taxon>
        <taxon>Nectriaceae</taxon>
        <taxon>Fusarium</taxon>
        <taxon>Fusarium fujikuroi species complex</taxon>
    </lineage>
</organism>
<dbReference type="PANTHER" id="PTHR37534:SF7">
    <property type="entry name" value="TRANSCRIPTIONAL ACTIVATOR PROTEIN UGA3"/>
    <property type="match status" value="1"/>
</dbReference>
<dbReference type="Pfam" id="PF11951">
    <property type="entry name" value="Fungal_trans_2"/>
    <property type="match status" value="2"/>
</dbReference>
<evidence type="ECO:0000259" key="3">
    <source>
        <dbReference type="PROSITE" id="PS50048"/>
    </source>
</evidence>
<comment type="subcellular location">
    <subcellularLocation>
        <location evidence="1">Nucleus</location>
    </subcellularLocation>
</comment>
<dbReference type="GO" id="GO:0008270">
    <property type="term" value="F:zinc ion binding"/>
    <property type="evidence" value="ECO:0007669"/>
    <property type="project" value="InterPro"/>
</dbReference>
<dbReference type="SUPFAM" id="SSF57701">
    <property type="entry name" value="Zn2/Cys6 DNA-binding domain"/>
    <property type="match status" value="1"/>
</dbReference>
<evidence type="ECO:0000313" key="5">
    <source>
        <dbReference type="Proteomes" id="UP000536711"/>
    </source>
</evidence>
<comment type="caution">
    <text evidence="4">The sequence shown here is derived from an EMBL/GenBank/DDBJ whole genome shotgun (WGS) entry which is preliminary data.</text>
</comment>